<dbReference type="CDD" id="cd00567">
    <property type="entry name" value="ACAD"/>
    <property type="match status" value="1"/>
</dbReference>
<name>A0A0S4QV92_9ACTN</name>
<dbReference type="InterPro" id="IPR046373">
    <property type="entry name" value="Acyl-CoA_Oxase/DH_mid-dom_sf"/>
</dbReference>
<evidence type="ECO:0000256" key="4">
    <source>
        <dbReference type="ARBA" id="ARBA00022827"/>
    </source>
</evidence>
<dbReference type="Pfam" id="PF02771">
    <property type="entry name" value="Acyl-CoA_dh_N"/>
    <property type="match status" value="1"/>
</dbReference>
<evidence type="ECO:0000313" key="10">
    <source>
        <dbReference type="EMBL" id="CUU59536.1"/>
    </source>
</evidence>
<accession>A0A0S4QV92</accession>
<dbReference type="Gene3D" id="1.10.540.10">
    <property type="entry name" value="Acyl-CoA dehydrogenase/oxidase, N-terminal domain"/>
    <property type="match status" value="1"/>
</dbReference>
<dbReference type="Proteomes" id="UP000198802">
    <property type="component" value="Unassembled WGS sequence"/>
</dbReference>
<evidence type="ECO:0000313" key="11">
    <source>
        <dbReference type="Proteomes" id="UP000198802"/>
    </source>
</evidence>
<dbReference type="InterPro" id="IPR036250">
    <property type="entry name" value="AcylCo_DH-like_C"/>
</dbReference>
<sequence length="410" mass="42300">MTAVVGEPAPSAASAASAGLPVAGLPVPDLSVEALAAVTAEIASTAAAYDRTGEIPLPGLAAAHRAGLLTATVAPQFGGPGVGQVDMARILIALGEGDASVGLIAANNLGTHQIQGLAASWPPAYYADLLRRSVAGVALANSVRAEPELGAPARGGLPKTTVTRTADGWVLNGRKAYATGGTALAYHVVWVVADEPGGDPERPRVGHVVVPGDLPGITWIDTWDHLGLRASNTHDVEYTNVELPADAFVEIPRGPDGVYRDPAAMASIGLFGHPALYIGVARAARSAFVRYAQERVPTALGRPIATTDRIQAAAGEIDAQIAQAETLLFGVLLRAQSGDTDHLPQLSVLKVQIARSVIAAVNAAVAVLGNPGLSRHLPFERLLRDVLCVRVHPPQEDTALLASGRRLLGL</sequence>
<evidence type="ECO:0000259" key="7">
    <source>
        <dbReference type="Pfam" id="PF00441"/>
    </source>
</evidence>
<dbReference type="PANTHER" id="PTHR43884">
    <property type="entry name" value="ACYL-COA DEHYDROGENASE"/>
    <property type="match status" value="1"/>
</dbReference>
<keyword evidence="11" id="KW-1185">Reference proteome</keyword>
<dbReference type="PIRSF" id="PIRSF016578">
    <property type="entry name" value="HsaA"/>
    <property type="match status" value="1"/>
</dbReference>
<feature type="domain" description="Acyl-CoA dehydrogenase/oxidase C-terminal" evidence="7">
    <location>
        <begin position="275"/>
        <end position="390"/>
    </location>
</feature>
<feature type="domain" description="Acyl-CoA oxidase/dehydrogenase middle" evidence="8">
    <location>
        <begin position="146"/>
        <end position="241"/>
    </location>
</feature>
<comment type="similarity">
    <text evidence="2 6">Belongs to the acyl-CoA dehydrogenase family.</text>
</comment>
<keyword evidence="5 6" id="KW-0560">Oxidoreductase</keyword>
<keyword evidence="3 6" id="KW-0285">Flavoprotein</keyword>
<dbReference type="InterPro" id="IPR009100">
    <property type="entry name" value="AcylCoA_DH/oxidase_NM_dom_sf"/>
</dbReference>
<evidence type="ECO:0000256" key="6">
    <source>
        <dbReference type="RuleBase" id="RU362125"/>
    </source>
</evidence>
<keyword evidence="4 6" id="KW-0274">FAD</keyword>
<comment type="cofactor">
    <cofactor evidence="1 6">
        <name>FAD</name>
        <dbReference type="ChEBI" id="CHEBI:57692"/>
    </cofactor>
</comment>
<dbReference type="InterPro" id="IPR013786">
    <property type="entry name" value="AcylCoA_DH/ox_N"/>
</dbReference>
<feature type="domain" description="Acyl-CoA dehydrogenase/oxidase N-terminal" evidence="9">
    <location>
        <begin position="37"/>
        <end position="115"/>
    </location>
</feature>
<dbReference type="Pfam" id="PF00441">
    <property type="entry name" value="Acyl-CoA_dh_1"/>
    <property type="match status" value="1"/>
</dbReference>
<evidence type="ECO:0000259" key="8">
    <source>
        <dbReference type="Pfam" id="PF02770"/>
    </source>
</evidence>
<dbReference type="InterPro" id="IPR006091">
    <property type="entry name" value="Acyl-CoA_Oxase/DH_mid-dom"/>
</dbReference>
<dbReference type="GO" id="GO:0003995">
    <property type="term" value="F:acyl-CoA dehydrogenase activity"/>
    <property type="evidence" value="ECO:0007669"/>
    <property type="project" value="TreeGrafter"/>
</dbReference>
<organism evidence="10 11">
    <name type="scientific">Parafrankia irregularis</name>
    <dbReference type="NCBI Taxonomy" id="795642"/>
    <lineage>
        <taxon>Bacteria</taxon>
        <taxon>Bacillati</taxon>
        <taxon>Actinomycetota</taxon>
        <taxon>Actinomycetes</taxon>
        <taxon>Frankiales</taxon>
        <taxon>Frankiaceae</taxon>
        <taxon>Parafrankia</taxon>
    </lineage>
</organism>
<proteinExistence type="inferred from homology"/>
<dbReference type="Gene3D" id="1.20.140.10">
    <property type="entry name" value="Butyryl-CoA Dehydrogenase, subunit A, domain 3"/>
    <property type="match status" value="1"/>
</dbReference>
<dbReference type="Pfam" id="PF02770">
    <property type="entry name" value="Acyl-CoA_dh_M"/>
    <property type="match status" value="1"/>
</dbReference>
<dbReference type="InterPro" id="IPR037069">
    <property type="entry name" value="AcylCoA_DH/ox_N_sf"/>
</dbReference>
<evidence type="ECO:0000256" key="5">
    <source>
        <dbReference type="ARBA" id="ARBA00023002"/>
    </source>
</evidence>
<dbReference type="SUPFAM" id="SSF47203">
    <property type="entry name" value="Acyl-CoA dehydrogenase C-terminal domain-like"/>
    <property type="match status" value="1"/>
</dbReference>
<evidence type="ECO:0000256" key="2">
    <source>
        <dbReference type="ARBA" id="ARBA00009347"/>
    </source>
</evidence>
<dbReference type="PANTHER" id="PTHR43884:SF25">
    <property type="entry name" value="ACYL-COA DEHYDROGENASE YDBM-RELATED"/>
    <property type="match status" value="1"/>
</dbReference>
<reference evidence="11" key="1">
    <citation type="submission" date="2015-11" db="EMBL/GenBank/DDBJ databases">
        <authorList>
            <person name="Varghese N."/>
        </authorList>
    </citation>
    <scope>NUCLEOTIDE SEQUENCE [LARGE SCALE GENOMIC DNA]</scope>
    <source>
        <strain evidence="11">DSM 45899</strain>
    </source>
</reference>
<dbReference type="EMBL" id="FAOZ01000029">
    <property type="protein sequence ID" value="CUU59536.1"/>
    <property type="molecule type" value="Genomic_DNA"/>
</dbReference>
<dbReference type="Gene3D" id="2.40.110.10">
    <property type="entry name" value="Butyryl-CoA Dehydrogenase, subunit A, domain 2"/>
    <property type="match status" value="1"/>
</dbReference>
<dbReference type="SUPFAM" id="SSF56645">
    <property type="entry name" value="Acyl-CoA dehydrogenase NM domain-like"/>
    <property type="match status" value="1"/>
</dbReference>
<dbReference type="GO" id="GO:0050660">
    <property type="term" value="F:flavin adenine dinucleotide binding"/>
    <property type="evidence" value="ECO:0007669"/>
    <property type="project" value="InterPro"/>
</dbReference>
<dbReference type="AlphaFoldDB" id="A0A0S4QV92"/>
<evidence type="ECO:0000256" key="3">
    <source>
        <dbReference type="ARBA" id="ARBA00022630"/>
    </source>
</evidence>
<evidence type="ECO:0000256" key="1">
    <source>
        <dbReference type="ARBA" id="ARBA00001974"/>
    </source>
</evidence>
<dbReference type="InterPro" id="IPR009075">
    <property type="entry name" value="AcylCo_DH/oxidase_C"/>
</dbReference>
<protein>
    <submittedName>
        <fullName evidence="10">Acyl-CoA dehydrogenase</fullName>
    </submittedName>
</protein>
<gene>
    <name evidence="10" type="ORF">Ga0074812_1296</name>
</gene>
<evidence type="ECO:0000259" key="9">
    <source>
        <dbReference type="Pfam" id="PF02771"/>
    </source>
</evidence>
<dbReference type="RefSeq" id="WP_091283693.1">
    <property type="nucleotide sequence ID" value="NZ_FAOZ01000029.1"/>
</dbReference>